<dbReference type="GO" id="GO:0005737">
    <property type="term" value="C:cytoplasm"/>
    <property type="evidence" value="ECO:0007669"/>
    <property type="project" value="TreeGrafter"/>
</dbReference>
<dbReference type="EMBL" id="QFFJ01000001">
    <property type="protein sequence ID" value="RBL91388.1"/>
    <property type="molecule type" value="Genomic_DNA"/>
</dbReference>
<protein>
    <submittedName>
        <fullName evidence="3">FAD-dependent oxidoreductase</fullName>
    </submittedName>
</protein>
<sequence>MKVIIIGGGIIGLSSAFYLQQAGYSVTVVDRTDMLEGCSYGNAGYICPSHFVPLATPGIVRQGLRWMMDAGSPFYIKPSLNKDLINWGLKFLKSATAAHVERSAVPLRDISLLSKQLYETWATMPELSFAYAPFGMLELFKTEQNAHHAEQTVEEAAALGIEAKILDKAGVSQLEPDVAIDALGAVYFPGDAQLYPNQLMLSLLTYLEGKGVQFIRHREVTGFAMTGNRIIGVDTTGGGIAADHVVLAAGVWSTALARQFGLNIPMVGGRGYSVTFDDAPYKVRRSIILSEARVAISPMDGNKLRFGGTMEITPLHTPPRMRRVQGIFDSVKRYFPEFNLPLPGADKVWYGYRPCSADGLPYIGNLSRYSNVTVATGHSMLGISLGAATGKLVTELVGNTPTSMDIKPFHPERFCR</sequence>
<evidence type="ECO:0000313" key="4">
    <source>
        <dbReference type="Proteomes" id="UP000253410"/>
    </source>
</evidence>
<dbReference type="Gene3D" id="3.30.9.10">
    <property type="entry name" value="D-Amino Acid Oxidase, subunit A, domain 2"/>
    <property type="match status" value="1"/>
</dbReference>
<evidence type="ECO:0000259" key="2">
    <source>
        <dbReference type="Pfam" id="PF01266"/>
    </source>
</evidence>
<keyword evidence="1" id="KW-0560">Oxidoreductase</keyword>
<gene>
    <name evidence="3" type="ORF">DF182_01850</name>
</gene>
<evidence type="ECO:0000313" key="3">
    <source>
        <dbReference type="EMBL" id="RBL91388.1"/>
    </source>
</evidence>
<dbReference type="Proteomes" id="UP000253410">
    <property type="component" value="Unassembled WGS sequence"/>
</dbReference>
<dbReference type="Gene3D" id="3.50.50.60">
    <property type="entry name" value="FAD/NAD(P)-binding domain"/>
    <property type="match status" value="2"/>
</dbReference>
<dbReference type="PANTHER" id="PTHR13847">
    <property type="entry name" value="SARCOSINE DEHYDROGENASE-RELATED"/>
    <property type="match status" value="1"/>
</dbReference>
<name>A0A365XZ92_9BACT</name>
<dbReference type="RefSeq" id="WP_113613985.1">
    <property type="nucleotide sequence ID" value="NZ_QFFJ01000001.1"/>
</dbReference>
<comment type="caution">
    <text evidence="3">The sequence shown here is derived from an EMBL/GenBank/DDBJ whole genome shotgun (WGS) entry which is preliminary data.</text>
</comment>
<dbReference type="InterPro" id="IPR036188">
    <property type="entry name" value="FAD/NAD-bd_sf"/>
</dbReference>
<dbReference type="InterPro" id="IPR006076">
    <property type="entry name" value="FAD-dep_OxRdtase"/>
</dbReference>
<keyword evidence="4" id="KW-1185">Reference proteome</keyword>
<dbReference type="GO" id="GO:0016491">
    <property type="term" value="F:oxidoreductase activity"/>
    <property type="evidence" value="ECO:0007669"/>
    <property type="project" value="UniProtKB-KW"/>
</dbReference>
<reference evidence="3 4" key="1">
    <citation type="submission" date="2018-05" db="EMBL/GenBank/DDBJ databases">
        <title>Chitinophaga sp. K3CV102501T nov., isolated from isolated from a monsoon evergreen broad-leaved forest soil.</title>
        <authorList>
            <person name="Lv Y."/>
        </authorList>
    </citation>
    <scope>NUCLEOTIDE SEQUENCE [LARGE SCALE GENOMIC DNA]</scope>
    <source>
        <strain evidence="3 4">GDMCC 1.1325</strain>
    </source>
</reference>
<organism evidence="3 4">
    <name type="scientific">Chitinophaga flava</name>
    <dbReference type="NCBI Taxonomy" id="2259036"/>
    <lineage>
        <taxon>Bacteria</taxon>
        <taxon>Pseudomonadati</taxon>
        <taxon>Bacteroidota</taxon>
        <taxon>Chitinophagia</taxon>
        <taxon>Chitinophagales</taxon>
        <taxon>Chitinophagaceae</taxon>
        <taxon>Chitinophaga</taxon>
    </lineage>
</organism>
<dbReference type="SUPFAM" id="SSF54373">
    <property type="entry name" value="FAD-linked reductases, C-terminal domain"/>
    <property type="match status" value="1"/>
</dbReference>
<proteinExistence type="predicted"/>
<dbReference type="OrthoDB" id="9794226at2"/>
<dbReference type="Pfam" id="PF01266">
    <property type="entry name" value="DAO"/>
    <property type="match status" value="1"/>
</dbReference>
<dbReference type="PANTHER" id="PTHR13847:SF289">
    <property type="entry name" value="GLYCINE OXIDASE"/>
    <property type="match status" value="1"/>
</dbReference>
<dbReference type="AlphaFoldDB" id="A0A365XZ92"/>
<dbReference type="SUPFAM" id="SSF51905">
    <property type="entry name" value="FAD/NAD(P)-binding domain"/>
    <property type="match status" value="1"/>
</dbReference>
<evidence type="ECO:0000256" key="1">
    <source>
        <dbReference type="ARBA" id="ARBA00023002"/>
    </source>
</evidence>
<feature type="domain" description="FAD dependent oxidoreductase" evidence="2">
    <location>
        <begin position="2"/>
        <end position="396"/>
    </location>
</feature>
<accession>A0A365XZ92</accession>